<accession>A0A2G8RL79</accession>
<comment type="subcellular location">
    <subcellularLocation>
        <location evidence="1 9">Cell inner membrane</location>
        <topology evidence="1 9">Single-pass membrane protein</topology>
    </subcellularLocation>
</comment>
<dbReference type="SUPFAM" id="SSF51230">
    <property type="entry name" value="Single hybrid motif"/>
    <property type="match status" value="1"/>
</dbReference>
<evidence type="ECO:0000313" key="13">
    <source>
        <dbReference type="Proteomes" id="UP000231259"/>
    </source>
</evidence>
<dbReference type="InterPro" id="IPR058781">
    <property type="entry name" value="HH_AprE-like"/>
</dbReference>
<evidence type="ECO:0000259" key="10">
    <source>
        <dbReference type="Pfam" id="PF25994"/>
    </source>
</evidence>
<dbReference type="PRINTS" id="PR01490">
    <property type="entry name" value="RTXTOXIND"/>
</dbReference>
<evidence type="ECO:0000256" key="3">
    <source>
        <dbReference type="ARBA" id="ARBA00022448"/>
    </source>
</evidence>
<sequence length="436" mass="48374">MSAATDKDFPLRRPLLIGVFALIVLIGGFGVWAGTTNISGAIIATGQIEVDQNRQVIQHPDGGVVAEILVDEGDAVEIGAPLIRLDANQIQSELTIVEGQYFELVARRARLHAERDGRDDVTFDADLLARAVIDADVAELVEGQRNLFAARRNSINREIEQLSKRRDQIGDQIVGIDAQQVALLRQLELIEKELSDQQSLLDKGLAQASRVLSLQREEASLSGSVGDLKAQKAQAEGRSTEIDIQILQLDTQRREEAITTLRDSQSSERELAERRHALRERLGHMEITAPVAGVVYGLRVFAPRSVIRAADALMYLVPQDRPLIITAQVLPIDIDQLFLNQEVALKFPALNQRQTPELFGSVFKISADAFQNENSNVSYYRAEIVLSEGEIDRLPKGSTLIPGMPVQAYIRTTDRTALAYLLKPFMDYFAKAFRET</sequence>
<keyword evidence="6" id="KW-0812">Transmembrane</keyword>
<dbReference type="InterPro" id="IPR010129">
    <property type="entry name" value="T1SS_HlyD"/>
</dbReference>
<keyword evidence="8" id="KW-0472">Membrane</keyword>
<dbReference type="AlphaFoldDB" id="A0A2G8RL79"/>
<dbReference type="OrthoDB" id="9810980at2"/>
<keyword evidence="3 9" id="KW-0813">Transport</keyword>
<dbReference type="PANTHER" id="PTHR30386">
    <property type="entry name" value="MEMBRANE FUSION SUBUNIT OF EMRAB-TOLC MULTIDRUG EFFLUX PUMP"/>
    <property type="match status" value="1"/>
</dbReference>
<reference evidence="12 13" key="1">
    <citation type="submission" date="2013-09" db="EMBL/GenBank/DDBJ databases">
        <title>Genome sequencing of Phaeobacter antarcticus sp. nov. SM1211.</title>
        <authorList>
            <person name="Zhang X.-Y."/>
            <person name="Liu C."/>
            <person name="Chen X.-L."/>
            <person name="Xie B.-B."/>
            <person name="Qin Q.-L."/>
            <person name="Rong J.-C."/>
            <person name="Zhang Y.-Z."/>
        </authorList>
    </citation>
    <scope>NUCLEOTIDE SEQUENCE [LARGE SCALE GENOMIC DNA]</scope>
    <source>
        <strain evidence="12 13">SM1211</strain>
    </source>
</reference>
<evidence type="ECO:0000256" key="8">
    <source>
        <dbReference type="ARBA" id="ARBA00023136"/>
    </source>
</evidence>
<evidence type="ECO:0000256" key="6">
    <source>
        <dbReference type="ARBA" id="ARBA00022692"/>
    </source>
</evidence>
<evidence type="ECO:0000256" key="2">
    <source>
        <dbReference type="ARBA" id="ARBA00009477"/>
    </source>
</evidence>
<dbReference type="Gene3D" id="2.40.50.100">
    <property type="match status" value="1"/>
</dbReference>
<protein>
    <recommendedName>
        <fullName evidence="9">Membrane fusion protein (MFP) family protein</fullName>
    </recommendedName>
</protein>
<dbReference type="Gene3D" id="2.40.30.170">
    <property type="match status" value="1"/>
</dbReference>
<keyword evidence="5 9" id="KW-0997">Cell inner membrane</keyword>
<dbReference type="GO" id="GO:0005886">
    <property type="term" value="C:plasma membrane"/>
    <property type="evidence" value="ECO:0007669"/>
    <property type="project" value="UniProtKB-SubCell"/>
</dbReference>
<feature type="domain" description="AprE-like beta-barrel" evidence="11">
    <location>
        <begin position="323"/>
        <end position="412"/>
    </location>
</feature>
<proteinExistence type="inferred from homology"/>
<dbReference type="NCBIfam" id="TIGR01843">
    <property type="entry name" value="type_I_hlyD"/>
    <property type="match status" value="1"/>
</dbReference>
<evidence type="ECO:0000256" key="7">
    <source>
        <dbReference type="ARBA" id="ARBA00022989"/>
    </source>
</evidence>
<organism evidence="12 13">
    <name type="scientific">Puniceibacterium antarcticum</name>
    <dbReference type="NCBI Taxonomy" id="1206336"/>
    <lineage>
        <taxon>Bacteria</taxon>
        <taxon>Pseudomonadati</taxon>
        <taxon>Pseudomonadota</taxon>
        <taxon>Alphaproteobacteria</taxon>
        <taxon>Rhodobacterales</taxon>
        <taxon>Paracoccaceae</taxon>
        <taxon>Puniceibacterium</taxon>
    </lineage>
</organism>
<comment type="caution">
    <text evidence="12">The sequence shown here is derived from an EMBL/GenBank/DDBJ whole genome shotgun (WGS) entry which is preliminary data.</text>
</comment>
<gene>
    <name evidence="12" type="ORF">P775_02565</name>
</gene>
<dbReference type="Pfam" id="PF26002">
    <property type="entry name" value="Beta-barrel_AprE"/>
    <property type="match status" value="1"/>
</dbReference>
<keyword evidence="7" id="KW-1133">Transmembrane helix</keyword>
<evidence type="ECO:0000256" key="4">
    <source>
        <dbReference type="ARBA" id="ARBA00022475"/>
    </source>
</evidence>
<dbReference type="GO" id="GO:0015031">
    <property type="term" value="P:protein transport"/>
    <property type="evidence" value="ECO:0007669"/>
    <property type="project" value="InterPro"/>
</dbReference>
<evidence type="ECO:0000259" key="11">
    <source>
        <dbReference type="Pfam" id="PF26002"/>
    </source>
</evidence>
<dbReference type="InterPro" id="IPR058982">
    <property type="entry name" value="Beta-barrel_AprE"/>
</dbReference>
<dbReference type="Pfam" id="PF25994">
    <property type="entry name" value="HH_AprE"/>
    <property type="match status" value="1"/>
</dbReference>
<dbReference type="RefSeq" id="WP_099909467.1">
    <property type="nucleotide sequence ID" value="NZ_AWWI01000021.1"/>
</dbReference>
<dbReference type="PANTHER" id="PTHR30386:SF17">
    <property type="entry name" value="ALKALINE PROTEASE SECRETION PROTEIN APRE"/>
    <property type="match status" value="1"/>
</dbReference>
<feature type="domain" description="AprE-like long alpha-helical hairpin" evidence="10">
    <location>
        <begin position="91"/>
        <end position="280"/>
    </location>
</feature>
<keyword evidence="13" id="KW-1185">Reference proteome</keyword>
<keyword evidence="4 9" id="KW-1003">Cell membrane</keyword>
<evidence type="ECO:0000256" key="1">
    <source>
        <dbReference type="ARBA" id="ARBA00004377"/>
    </source>
</evidence>
<dbReference type="InterPro" id="IPR011053">
    <property type="entry name" value="Single_hybrid_motif"/>
</dbReference>
<dbReference type="EMBL" id="AWWI01000021">
    <property type="protein sequence ID" value="PIL21878.1"/>
    <property type="molecule type" value="Genomic_DNA"/>
</dbReference>
<name>A0A2G8RL79_9RHOB</name>
<evidence type="ECO:0000256" key="5">
    <source>
        <dbReference type="ARBA" id="ARBA00022519"/>
    </source>
</evidence>
<comment type="similarity">
    <text evidence="2 9">Belongs to the membrane fusion protein (MFP) (TC 8.A.1) family.</text>
</comment>
<dbReference type="InterPro" id="IPR050739">
    <property type="entry name" value="MFP"/>
</dbReference>
<evidence type="ECO:0000256" key="9">
    <source>
        <dbReference type="RuleBase" id="RU365093"/>
    </source>
</evidence>
<dbReference type="Proteomes" id="UP000231259">
    <property type="component" value="Unassembled WGS sequence"/>
</dbReference>
<evidence type="ECO:0000313" key="12">
    <source>
        <dbReference type="EMBL" id="PIL21878.1"/>
    </source>
</evidence>